<comment type="caution">
    <text evidence="1">The sequence shown here is derived from an EMBL/GenBank/DDBJ whole genome shotgun (WGS) entry which is preliminary data.</text>
</comment>
<sequence>MESKSHIYRTSVSTVATLQLSVRLSMAKSGRSTNHGKAFLQYSSTIEEMCRPLRLLMLRAQNPADQFEHGKPGDLECGTYLRTEAHSSLANTLLLIPIFLFIVDVSKGFGSGLMVSFTGILRS</sequence>
<organism evidence="1 2">
    <name type="scientific">Botryotinia convoluta</name>
    <dbReference type="NCBI Taxonomy" id="54673"/>
    <lineage>
        <taxon>Eukaryota</taxon>
        <taxon>Fungi</taxon>
        <taxon>Dikarya</taxon>
        <taxon>Ascomycota</taxon>
        <taxon>Pezizomycotina</taxon>
        <taxon>Leotiomycetes</taxon>
        <taxon>Helotiales</taxon>
        <taxon>Sclerotiniaceae</taxon>
        <taxon>Botryotinia</taxon>
    </lineage>
</organism>
<proteinExistence type="predicted"/>
<protein>
    <submittedName>
        <fullName evidence="1">Uncharacterized protein</fullName>
    </submittedName>
</protein>
<evidence type="ECO:0000313" key="2">
    <source>
        <dbReference type="Proteomes" id="UP000297527"/>
    </source>
</evidence>
<accession>A0A4Z1HTV2</accession>
<name>A0A4Z1HTV2_9HELO</name>
<reference evidence="1 2" key="1">
    <citation type="submission" date="2017-12" db="EMBL/GenBank/DDBJ databases">
        <title>Comparative genomics of Botrytis spp.</title>
        <authorList>
            <person name="Valero-Jimenez C.A."/>
            <person name="Tapia P."/>
            <person name="Veloso J."/>
            <person name="Silva-Moreno E."/>
            <person name="Staats M."/>
            <person name="Valdes J.H."/>
            <person name="Van Kan J.A.L."/>
        </authorList>
    </citation>
    <scope>NUCLEOTIDE SEQUENCE [LARGE SCALE GENOMIC DNA]</scope>
    <source>
        <strain evidence="1 2">MUCL11595</strain>
    </source>
</reference>
<keyword evidence="2" id="KW-1185">Reference proteome</keyword>
<gene>
    <name evidence="1" type="ORF">BCON_0246g00160</name>
</gene>
<dbReference type="Proteomes" id="UP000297527">
    <property type="component" value="Unassembled WGS sequence"/>
</dbReference>
<dbReference type="AlphaFoldDB" id="A0A4Z1HTV2"/>
<evidence type="ECO:0000313" key="1">
    <source>
        <dbReference type="EMBL" id="TGO48247.1"/>
    </source>
</evidence>
<dbReference type="EMBL" id="PQXN01000245">
    <property type="protein sequence ID" value="TGO48247.1"/>
    <property type="molecule type" value="Genomic_DNA"/>
</dbReference>